<evidence type="ECO:0000256" key="1">
    <source>
        <dbReference type="SAM" id="Phobius"/>
    </source>
</evidence>
<dbReference type="PROSITE" id="PS00409">
    <property type="entry name" value="PROKAR_NTER_METHYL"/>
    <property type="match status" value="1"/>
</dbReference>
<dbReference type="Proteomes" id="UP000317318">
    <property type="component" value="Chromosome"/>
</dbReference>
<dbReference type="Pfam" id="PF07596">
    <property type="entry name" value="SBP_bac_10"/>
    <property type="match status" value="1"/>
</dbReference>
<protein>
    <submittedName>
        <fullName evidence="3">Putative major pilin subunit</fullName>
    </submittedName>
</protein>
<gene>
    <name evidence="3" type="ORF">Pan189_28070</name>
</gene>
<dbReference type="PANTHER" id="PTHR30093">
    <property type="entry name" value="GENERAL SECRETION PATHWAY PROTEIN G"/>
    <property type="match status" value="1"/>
</dbReference>
<dbReference type="KEGG" id="svp:Pan189_28070"/>
<dbReference type="Pfam" id="PF07963">
    <property type="entry name" value="N_methyl"/>
    <property type="match status" value="1"/>
</dbReference>
<organism evidence="3 4">
    <name type="scientific">Stratiformator vulcanicus</name>
    <dbReference type="NCBI Taxonomy" id="2527980"/>
    <lineage>
        <taxon>Bacteria</taxon>
        <taxon>Pseudomonadati</taxon>
        <taxon>Planctomycetota</taxon>
        <taxon>Planctomycetia</taxon>
        <taxon>Planctomycetales</taxon>
        <taxon>Planctomycetaceae</taxon>
        <taxon>Stratiformator</taxon>
    </lineage>
</organism>
<dbReference type="Gene3D" id="3.30.700.10">
    <property type="entry name" value="Glycoprotein, Type 4 Pilin"/>
    <property type="match status" value="1"/>
</dbReference>
<name>A0A517R3K2_9PLAN</name>
<reference evidence="3 4" key="1">
    <citation type="submission" date="2019-02" db="EMBL/GenBank/DDBJ databases">
        <title>Deep-cultivation of Planctomycetes and their phenomic and genomic characterization uncovers novel biology.</title>
        <authorList>
            <person name="Wiegand S."/>
            <person name="Jogler M."/>
            <person name="Boedeker C."/>
            <person name="Pinto D."/>
            <person name="Vollmers J."/>
            <person name="Rivas-Marin E."/>
            <person name="Kohn T."/>
            <person name="Peeters S.H."/>
            <person name="Heuer A."/>
            <person name="Rast P."/>
            <person name="Oberbeckmann S."/>
            <person name="Bunk B."/>
            <person name="Jeske O."/>
            <person name="Meyerdierks A."/>
            <person name="Storesund J.E."/>
            <person name="Kallscheuer N."/>
            <person name="Luecker S."/>
            <person name="Lage O.M."/>
            <person name="Pohl T."/>
            <person name="Merkel B.J."/>
            <person name="Hornburger P."/>
            <person name="Mueller R.-W."/>
            <person name="Bruemmer F."/>
            <person name="Labrenz M."/>
            <person name="Spormann A.M."/>
            <person name="Op den Camp H."/>
            <person name="Overmann J."/>
            <person name="Amann R."/>
            <person name="Jetten M.S.M."/>
            <person name="Mascher T."/>
            <person name="Medema M.H."/>
            <person name="Devos D.P."/>
            <person name="Kaster A.-K."/>
            <person name="Ovreas L."/>
            <person name="Rohde M."/>
            <person name="Galperin M.Y."/>
            <person name="Jogler C."/>
        </authorList>
    </citation>
    <scope>NUCLEOTIDE SEQUENCE [LARGE SCALE GENOMIC DNA]</scope>
    <source>
        <strain evidence="3 4">Pan189</strain>
    </source>
</reference>
<proteinExistence type="predicted"/>
<dbReference type="RefSeq" id="WP_145364522.1">
    <property type="nucleotide sequence ID" value="NZ_CP036268.1"/>
</dbReference>
<dbReference type="EMBL" id="CP036268">
    <property type="protein sequence ID" value="QDT38413.1"/>
    <property type="molecule type" value="Genomic_DNA"/>
</dbReference>
<keyword evidence="1" id="KW-0812">Transmembrane</keyword>
<dbReference type="InterPro" id="IPR012902">
    <property type="entry name" value="N_methyl_site"/>
</dbReference>
<evidence type="ECO:0000313" key="4">
    <source>
        <dbReference type="Proteomes" id="UP000317318"/>
    </source>
</evidence>
<dbReference type="PANTHER" id="PTHR30093:SF2">
    <property type="entry name" value="TYPE II SECRETION SYSTEM PROTEIN H"/>
    <property type="match status" value="1"/>
</dbReference>
<keyword evidence="1" id="KW-1133">Transmembrane helix</keyword>
<feature type="transmembrane region" description="Helical" evidence="1">
    <location>
        <begin position="20"/>
        <end position="43"/>
    </location>
</feature>
<sequence>MNKTRSGAANAPRDRSPRRVRGFTLIELLVVIAIIAILIALLLPAVQQARSAARSAQCKNRLKQLTLALHNYAETQLETLLPYVVEDERHQASSDGTVQFWFGLVDYNAAFDASDDVLDFAKGPLAPFMETNYTAFQCPDLGPGQIEKVRFQRYIGADGTIIEAQRPASGYAYNGYFLSRSWYAEREHDTGGIRPEIPLGSYDPTGPIKPLCRKLRDVRQLTQTIAFADSGQVTATYAPPTYSAGPPYSFEETWILEPPSNNFPNIHFRHNRTANIAFLDGHVETIGRAFAIMSGGDPGNLNGVSDGQAQRMDKENLGFASLGNLDDPALQDELYDRD</sequence>
<evidence type="ECO:0000313" key="3">
    <source>
        <dbReference type="EMBL" id="QDT38413.1"/>
    </source>
</evidence>
<feature type="domain" description="DUF1559" evidence="2">
    <location>
        <begin position="47"/>
        <end position="139"/>
    </location>
</feature>
<dbReference type="NCBIfam" id="TIGR02532">
    <property type="entry name" value="IV_pilin_GFxxxE"/>
    <property type="match status" value="1"/>
</dbReference>
<dbReference type="SUPFAM" id="SSF54523">
    <property type="entry name" value="Pili subunits"/>
    <property type="match status" value="1"/>
</dbReference>
<dbReference type="InterPro" id="IPR045584">
    <property type="entry name" value="Pilin-like"/>
</dbReference>
<dbReference type="AlphaFoldDB" id="A0A517R3K2"/>
<dbReference type="OrthoDB" id="249920at2"/>
<dbReference type="InterPro" id="IPR011453">
    <property type="entry name" value="DUF1559"/>
</dbReference>
<accession>A0A517R3K2</accession>
<keyword evidence="4" id="KW-1185">Reference proteome</keyword>
<keyword evidence="1" id="KW-0472">Membrane</keyword>
<evidence type="ECO:0000259" key="2">
    <source>
        <dbReference type="Pfam" id="PF07596"/>
    </source>
</evidence>